<feature type="transmembrane region" description="Helical" evidence="2">
    <location>
        <begin position="400"/>
        <end position="421"/>
    </location>
</feature>
<feature type="region of interest" description="Disordered" evidence="1">
    <location>
        <begin position="497"/>
        <end position="553"/>
    </location>
</feature>
<feature type="transmembrane region" description="Helical" evidence="2">
    <location>
        <begin position="16"/>
        <end position="34"/>
    </location>
</feature>
<dbReference type="AlphaFoldDB" id="A0A8H6WTT2"/>
<organism evidence="3 4">
    <name type="scientific">Mycena venus</name>
    <dbReference type="NCBI Taxonomy" id="2733690"/>
    <lineage>
        <taxon>Eukaryota</taxon>
        <taxon>Fungi</taxon>
        <taxon>Dikarya</taxon>
        <taxon>Basidiomycota</taxon>
        <taxon>Agaricomycotina</taxon>
        <taxon>Agaricomycetes</taxon>
        <taxon>Agaricomycetidae</taxon>
        <taxon>Agaricales</taxon>
        <taxon>Marasmiineae</taxon>
        <taxon>Mycenaceae</taxon>
        <taxon>Mycena</taxon>
    </lineage>
</organism>
<keyword evidence="2" id="KW-0812">Transmembrane</keyword>
<keyword evidence="2" id="KW-0472">Membrane</keyword>
<reference evidence="3" key="1">
    <citation type="submission" date="2020-05" db="EMBL/GenBank/DDBJ databases">
        <title>Mycena genomes resolve the evolution of fungal bioluminescence.</title>
        <authorList>
            <person name="Tsai I.J."/>
        </authorList>
    </citation>
    <scope>NUCLEOTIDE SEQUENCE</scope>
    <source>
        <strain evidence="3">CCC161011</strain>
    </source>
</reference>
<evidence type="ECO:0000313" key="3">
    <source>
        <dbReference type="EMBL" id="KAF7328368.1"/>
    </source>
</evidence>
<evidence type="ECO:0000256" key="2">
    <source>
        <dbReference type="SAM" id="Phobius"/>
    </source>
</evidence>
<feature type="transmembrane region" description="Helical" evidence="2">
    <location>
        <begin position="40"/>
        <end position="61"/>
    </location>
</feature>
<feature type="transmembrane region" description="Helical" evidence="2">
    <location>
        <begin position="73"/>
        <end position="91"/>
    </location>
</feature>
<dbReference type="OrthoDB" id="3227921at2759"/>
<protein>
    <submittedName>
        <fullName evidence="3">Short-chain dehydrogenase/reductase family protein</fullName>
    </submittedName>
</protein>
<evidence type="ECO:0000313" key="4">
    <source>
        <dbReference type="Proteomes" id="UP000620124"/>
    </source>
</evidence>
<feature type="transmembrane region" description="Helical" evidence="2">
    <location>
        <begin position="97"/>
        <end position="115"/>
    </location>
</feature>
<name>A0A8H6WTT2_9AGAR</name>
<proteinExistence type="predicted"/>
<feature type="transmembrane region" description="Helical" evidence="2">
    <location>
        <begin position="341"/>
        <end position="359"/>
    </location>
</feature>
<dbReference type="Proteomes" id="UP000620124">
    <property type="component" value="Unassembled WGS sequence"/>
</dbReference>
<evidence type="ECO:0000256" key="1">
    <source>
        <dbReference type="SAM" id="MobiDB-lite"/>
    </source>
</evidence>
<feature type="compositionally biased region" description="Basic and acidic residues" evidence="1">
    <location>
        <begin position="535"/>
        <end position="553"/>
    </location>
</feature>
<keyword evidence="2" id="KW-1133">Transmembrane helix</keyword>
<gene>
    <name evidence="3" type="ORF">MVEN_02552400</name>
</gene>
<dbReference type="EMBL" id="JACAZI010000036">
    <property type="protein sequence ID" value="KAF7328368.1"/>
    <property type="molecule type" value="Genomic_DNA"/>
</dbReference>
<feature type="transmembrane region" description="Helical" evidence="2">
    <location>
        <begin position="127"/>
        <end position="148"/>
    </location>
</feature>
<comment type="caution">
    <text evidence="3">The sequence shown here is derived from an EMBL/GenBank/DDBJ whole genome shotgun (WGS) entry which is preliminary data.</text>
</comment>
<feature type="transmembrane region" description="Helical" evidence="2">
    <location>
        <begin position="168"/>
        <end position="194"/>
    </location>
</feature>
<keyword evidence="4" id="KW-1185">Reference proteome</keyword>
<accession>A0A8H6WTT2</accession>
<sequence>MNFAILIAPSARVYNLRLLLLGSITTIVYCGIVLSTNFYLYLAITLSCCSVITLHHILVLFPRHIRILAALDFALLTVETGFICYLVHWSLDFGRPPVTAFLVAQLAALVLSIVFRLATIIKSQDGFLCQCFAFLGGCPPAFPAYTSLAILLNRSVARPLVRGESTGIILVRAVILSCASLAVPAFAIYFIFVLPARELAYTRSMVIDANGSRGRPGYPGGNPVVSLQTFDYSDSYVSLSKIQVQADGKTNCPVDHPSPYVANYLAVARCPQAWLRTDTISISLSISGKTGGVWVSVYDNSYTSGVPDINWTPVPLLSGSSLFGVLSWTERRRIGLRSWRIAPVYAPLFIADVIGLQPYPFHVGAANITTLTLKSGEVRKLLQDTVDASAISGIATVGGFWSFLNGAFVLVFGANVIYFALGKSPVQYLQCPSHPDRRTKTIIRAWGHTYLPASRFWSANGTTIFPALHSEGGRPGSESAGIVAFIRERLVDVGLDPRVSENTENDLESQRDPDIPDSLEDTQLKVEPVEEEFEAPQRDVYGKPEHHVSFRLE</sequence>